<evidence type="ECO:0000256" key="1">
    <source>
        <dbReference type="SAM" id="MobiDB-lite"/>
    </source>
</evidence>
<dbReference type="Proteomes" id="UP001499959">
    <property type="component" value="Unassembled WGS sequence"/>
</dbReference>
<name>A0ABP9AQL6_9GAMM</name>
<dbReference type="InterPro" id="IPR021333">
    <property type="entry name" value="DUF2946"/>
</dbReference>
<keyword evidence="3" id="KW-1185">Reference proteome</keyword>
<sequence>MAGIALLAMLAFALLPSVGRIDRGLVAVTGGTSAIESTFGAICTTRGLAYDNAVALDEALGFALEDAPNPPSPHDDADCDYCTLAASTVLAGLIAMPSVSPPAADAIAGHPPVLPSRHHPNGLGSRGPPA</sequence>
<comment type="caution">
    <text evidence="2">The sequence shown here is derived from an EMBL/GenBank/DDBJ whole genome shotgun (WGS) entry which is preliminary data.</text>
</comment>
<protein>
    <recommendedName>
        <fullName evidence="4">DUF2946 domain-containing protein</fullName>
    </recommendedName>
</protein>
<organism evidence="2 3">
    <name type="scientific">Lysobacter hankyongensis</name>
    <dbReference type="NCBI Taxonomy" id="1176535"/>
    <lineage>
        <taxon>Bacteria</taxon>
        <taxon>Pseudomonadati</taxon>
        <taxon>Pseudomonadota</taxon>
        <taxon>Gammaproteobacteria</taxon>
        <taxon>Lysobacterales</taxon>
        <taxon>Lysobacteraceae</taxon>
        <taxon>Lysobacter</taxon>
    </lineage>
</organism>
<feature type="region of interest" description="Disordered" evidence="1">
    <location>
        <begin position="105"/>
        <end position="130"/>
    </location>
</feature>
<evidence type="ECO:0008006" key="4">
    <source>
        <dbReference type="Google" id="ProtNLM"/>
    </source>
</evidence>
<dbReference type="Pfam" id="PF11162">
    <property type="entry name" value="DUF2946"/>
    <property type="match status" value="1"/>
</dbReference>
<evidence type="ECO:0000313" key="3">
    <source>
        <dbReference type="Proteomes" id="UP001499959"/>
    </source>
</evidence>
<accession>A0ABP9AQL6</accession>
<evidence type="ECO:0000313" key="2">
    <source>
        <dbReference type="EMBL" id="GAA4784305.1"/>
    </source>
</evidence>
<proteinExistence type="predicted"/>
<dbReference type="EMBL" id="BAABJE010000001">
    <property type="protein sequence ID" value="GAA4784305.1"/>
    <property type="molecule type" value="Genomic_DNA"/>
</dbReference>
<gene>
    <name evidence="2" type="ORF">GCM10023307_06280</name>
</gene>
<reference evidence="3" key="1">
    <citation type="journal article" date="2019" name="Int. J. Syst. Evol. Microbiol.">
        <title>The Global Catalogue of Microorganisms (GCM) 10K type strain sequencing project: providing services to taxonomists for standard genome sequencing and annotation.</title>
        <authorList>
            <consortium name="The Broad Institute Genomics Platform"/>
            <consortium name="The Broad Institute Genome Sequencing Center for Infectious Disease"/>
            <person name="Wu L."/>
            <person name="Ma J."/>
        </authorList>
    </citation>
    <scope>NUCLEOTIDE SEQUENCE [LARGE SCALE GENOMIC DNA]</scope>
    <source>
        <strain evidence="3">JCM 18204</strain>
    </source>
</reference>